<sequence length="394" mass="44062">MKFPSLITAAIQVLSSTARCTKYSQLLADSVIARNTPLGKSGTGAVLMSYEHGVMERALQMVYNATGNDTYYTYLKTGVDNLISPTGTLLDYNLTYYTLDDIRLGPEFLYLYLRTGQAKYKTAAETLRLQIRSQPRNEEGGMWHRSTYRNQMWLDGQYMTLPFYAQWTQLFDAKNGSGWADIVLQFSLLEAHVRNGTTGLLKHGYDEGKSAAWADPVTGSAPLVWDRALGWYLMALVDVLDYLPRQCADFEVLRGYFVRAAAAVKAAVDPKTGAWWLVMSQEYAGASGNYIESSGSAMFVYAFLKGVRLGYLPREEYLPVAKKAYEYLVGNCVVDRGNGVYDWEGTVQVGSLGSNGDYAYYISVPKRTNDLKGIGPFIYASIEFEMLDYERAMG</sequence>
<evidence type="ECO:0000256" key="1">
    <source>
        <dbReference type="ARBA" id="ARBA00022801"/>
    </source>
</evidence>
<keyword evidence="3" id="KW-1185">Reference proteome</keyword>
<dbReference type="InterPro" id="IPR052043">
    <property type="entry name" value="PolySaccharide_Degr_Enz"/>
</dbReference>
<name>A0A292Q2A4_9PEZI</name>
<dbReference type="AlphaFoldDB" id="A0A292Q2A4"/>
<organism evidence="2 3">
    <name type="scientific">Tuber aestivum</name>
    <name type="common">summer truffle</name>
    <dbReference type="NCBI Taxonomy" id="59557"/>
    <lineage>
        <taxon>Eukaryota</taxon>
        <taxon>Fungi</taxon>
        <taxon>Dikarya</taxon>
        <taxon>Ascomycota</taxon>
        <taxon>Pezizomycotina</taxon>
        <taxon>Pezizomycetes</taxon>
        <taxon>Pezizales</taxon>
        <taxon>Tuberaceae</taxon>
        <taxon>Tuber</taxon>
    </lineage>
</organism>
<proteinExistence type="predicted"/>
<reference evidence="2" key="1">
    <citation type="submission" date="2015-10" db="EMBL/GenBank/DDBJ databases">
        <authorList>
            <person name="Regsiter A."/>
            <person name="william w."/>
        </authorList>
    </citation>
    <scope>NUCLEOTIDE SEQUENCE</scope>
    <source>
        <strain evidence="2">Montdore</strain>
    </source>
</reference>
<keyword evidence="1" id="KW-0378">Hydrolase</keyword>
<dbReference type="InterPro" id="IPR008928">
    <property type="entry name" value="6-hairpin_glycosidase_sf"/>
</dbReference>
<dbReference type="PANTHER" id="PTHR33886:SF9">
    <property type="entry name" value="UNSATURATED RHAMNOGALACTURONAN HYDROLASE (EUROFUNG)"/>
    <property type="match status" value="1"/>
</dbReference>
<gene>
    <name evidence="2" type="ORF">GSTUAT00003113001</name>
</gene>
<dbReference type="InterPro" id="IPR012341">
    <property type="entry name" value="6hp_glycosidase-like_sf"/>
</dbReference>
<accession>A0A292Q2A4</accession>
<dbReference type="GO" id="GO:0016787">
    <property type="term" value="F:hydrolase activity"/>
    <property type="evidence" value="ECO:0007669"/>
    <property type="project" value="UniProtKB-KW"/>
</dbReference>
<dbReference type="Gene3D" id="1.50.10.10">
    <property type="match status" value="1"/>
</dbReference>
<dbReference type="Pfam" id="PF07470">
    <property type="entry name" value="Glyco_hydro_88"/>
    <property type="match status" value="1"/>
</dbReference>
<dbReference type="Proteomes" id="UP001412239">
    <property type="component" value="Unassembled WGS sequence"/>
</dbReference>
<dbReference type="EMBL" id="LN890983">
    <property type="protein sequence ID" value="CUS12840.1"/>
    <property type="molecule type" value="Genomic_DNA"/>
</dbReference>
<dbReference type="SUPFAM" id="SSF48208">
    <property type="entry name" value="Six-hairpin glycosidases"/>
    <property type="match status" value="1"/>
</dbReference>
<dbReference type="GO" id="GO:0005975">
    <property type="term" value="P:carbohydrate metabolic process"/>
    <property type="evidence" value="ECO:0007669"/>
    <property type="project" value="InterPro"/>
</dbReference>
<dbReference type="InterPro" id="IPR010905">
    <property type="entry name" value="Glyco_hydro_88"/>
</dbReference>
<evidence type="ECO:0000313" key="2">
    <source>
        <dbReference type="EMBL" id="CUS12840.1"/>
    </source>
</evidence>
<evidence type="ECO:0000313" key="3">
    <source>
        <dbReference type="Proteomes" id="UP001412239"/>
    </source>
</evidence>
<dbReference type="PANTHER" id="PTHR33886">
    <property type="entry name" value="UNSATURATED RHAMNOGALACTURONAN HYDROLASE (EUROFUNG)"/>
    <property type="match status" value="1"/>
</dbReference>
<protein>
    <submittedName>
        <fullName evidence="2">Uncharacterized protein</fullName>
    </submittedName>
</protein>